<dbReference type="OrthoDB" id="269170at2157"/>
<protein>
    <submittedName>
        <fullName evidence="1">GYD domain-containing protein</fullName>
    </submittedName>
</protein>
<dbReference type="InterPro" id="IPR014845">
    <property type="entry name" value="GYD/TTHA1554"/>
</dbReference>
<accession>A0A6B0GQS3</accession>
<dbReference type="Pfam" id="PF08734">
    <property type="entry name" value="GYD"/>
    <property type="match status" value="1"/>
</dbReference>
<dbReference type="RefSeq" id="WP_158204155.1">
    <property type="nucleotide sequence ID" value="NZ_WSZK01000015.1"/>
</dbReference>
<comment type="caution">
    <text evidence="1">The sequence shown here is derived from an EMBL/GenBank/DDBJ whole genome shotgun (WGS) entry which is preliminary data.</text>
</comment>
<proteinExistence type="predicted"/>
<sequence length="97" mass="10572">MPTYVVLVNWTEDGMEALDESPGRLDSAKDLAESLGGEVNRFLMTMGEYDMVVEMEMPDDAAMATMALSLGRGGAVSTETLKAFTEDEYRDIVDGLP</sequence>
<keyword evidence="2" id="KW-1185">Reference proteome</keyword>
<name>A0A6B0GQS3_9EURY</name>
<dbReference type="AlphaFoldDB" id="A0A6B0GQS3"/>
<evidence type="ECO:0000313" key="2">
    <source>
        <dbReference type="Proteomes" id="UP000451471"/>
    </source>
</evidence>
<gene>
    <name evidence="1" type="ORF">GQS65_08235</name>
</gene>
<dbReference type="Proteomes" id="UP000451471">
    <property type="component" value="Unassembled WGS sequence"/>
</dbReference>
<reference evidence="1 2" key="1">
    <citation type="submission" date="2019-12" db="EMBL/GenBank/DDBJ databases">
        <title>Halocatena pleomorpha gen. nov. sp. nov., an extremely halophilic archaeon of family Halobacteriaceae isolated from saltpan soil.</title>
        <authorList>
            <person name="Pal Y."/>
            <person name="Verma A."/>
            <person name="Krishnamurthi S."/>
            <person name="Kumar P."/>
        </authorList>
    </citation>
    <scope>NUCLEOTIDE SEQUENCE [LARGE SCALE GENOMIC DNA]</scope>
    <source>
        <strain evidence="1 2">JCM 16495</strain>
    </source>
</reference>
<organism evidence="1 2">
    <name type="scientific">Halomarina oriensis</name>
    <dbReference type="NCBI Taxonomy" id="671145"/>
    <lineage>
        <taxon>Archaea</taxon>
        <taxon>Methanobacteriati</taxon>
        <taxon>Methanobacteriota</taxon>
        <taxon>Stenosarchaea group</taxon>
        <taxon>Halobacteria</taxon>
        <taxon>Halobacteriales</taxon>
        <taxon>Natronomonadaceae</taxon>
        <taxon>Halomarina</taxon>
    </lineage>
</organism>
<dbReference type="EMBL" id="WSZK01000015">
    <property type="protein sequence ID" value="MWG34475.1"/>
    <property type="molecule type" value="Genomic_DNA"/>
</dbReference>
<evidence type="ECO:0000313" key="1">
    <source>
        <dbReference type="EMBL" id="MWG34475.1"/>
    </source>
</evidence>